<comment type="similarity">
    <text evidence="1 4">Belongs to the CKS family.</text>
</comment>
<comment type="caution">
    <text evidence="6">The sequence shown here is derived from an EMBL/GenBank/DDBJ whole genome shotgun (WGS) entry which is preliminary data.</text>
</comment>
<dbReference type="PANTHER" id="PTHR23415">
    <property type="entry name" value="CYCLIN-DEPENDENT KINASES REGULATORY SUBUNIT/60S RIBOSOME SUBUNIT BIOGENESIS PROTEIN NIP7"/>
    <property type="match status" value="1"/>
</dbReference>
<name>A0A367KTA8_RHIST</name>
<evidence type="ECO:0000313" key="7">
    <source>
        <dbReference type="Proteomes" id="UP000253551"/>
    </source>
</evidence>
<sequence length="233" mass="27559">MNNDENQNTQTKNTGSVNHSERNDYGGNLMPKTIHELQEIQARGRKLLIKKKYIKRNRNVLPEQIKKTEEELRLEKIQKQKDIDEYSSQIVYSNYYFDDEHEYKHVVLPKNLANWLPKPPKLLEPAQWIELGVYQTSGWEHYMIYAPEPHVLLFRREKNYLAKYGDNNPQVPESLKEQHIRQSQEYIQKQKQKYKEAERKAKVTAISDIPPQEHIPAANYRPMTRSSTAAGKQ</sequence>
<keyword evidence="7" id="KW-1185">Reference proteome</keyword>
<dbReference type="GO" id="GO:0051301">
    <property type="term" value="P:cell division"/>
    <property type="evidence" value="ECO:0007669"/>
    <property type="project" value="UniProtKB-UniRule"/>
</dbReference>
<dbReference type="Pfam" id="PF01111">
    <property type="entry name" value="CKS"/>
    <property type="match status" value="1"/>
</dbReference>
<dbReference type="InterPro" id="IPR000789">
    <property type="entry name" value="Cyclin-dep_kinase_reg-sub"/>
</dbReference>
<dbReference type="PRINTS" id="PR00296">
    <property type="entry name" value="CYCLINKINASE"/>
</dbReference>
<protein>
    <recommendedName>
        <fullName evidence="4">Cyclin-dependent kinases regulatory subunit</fullName>
    </recommendedName>
</protein>
<dbReference type="Gene3D" id="3.30.170.10">
    <property type="entry name" value="Cyclin-dependent kinase, regulatory subunit"/>
    <property type="match status" value="1"/>
</dbReference>
<gene>
    <name evidence="6" type="ORF">CU098_010013</name>
</gene>
<accession>A0A367KTA8</accession>
<keyword evidence="3 4" id="KW-0131">Cell cycle</keyword>
<feature type="region of interest" description="Disordered" evidence="5">
    <location>
        <begin position="203"/>
        <end position="233"/>
    </location>
</feature>
<dbReference type="SMART" id="SM01084">
    <property type="entry name" value="CKS"/>
    <property type="match status" value="1"/>
</dbReference>
<dbReference type="OrthoDB" id="440676at2759"/>
<feature type="compositionally biased region" description="Polar residues" evidence="5">
    <location>
        <begin position="1"/>
        <end position="18"/>
    </location>
</feature>
<evidence type="ECO:0000256" key="5">
    <source>
        <dbReference type="SAM" id="MobiDB-lite"/>
    </source>
</evidence>
<evidence type="ECO:0000256" key="3">
    <source>
        <dbReference type="ARBA" id="ARBA00023306"/>
    </source>
</evidence>
<dbReference type="STRING" id="4846.A0A367KTA8"/>
<reference evidence="6 7" key="1">
    <citation type="journal article" date="2018" name="G3 (Bethesda)">
        <title>Phylogenetic and Phylogenomic Definition of Rhizopus Species.</title>
        <authorList>
            <person name="Gryganskyi A.P."/>
            <person name="Golan J."/>
            <person name="Dolatabadi S."/>
            <person name="Mondo S."/>
            <person name="Robb S."/>
            <person name="Idnurm A."/>
            <person name="Muszewska A."/>
            <person name="Steczkiewicz K."/>
            <person name="Masonjones S."/>
            <person name="Liao H.L."/>
            <person name="Gajdeczka M.T."/>
            <person name="Anike F."/>
            <person name="Vuek A."/>
            <person name="Anishchenko I.M."/>
            <person name="Voigt K."/>
            <person name="de Hoog G.S."/>
            <person name="Smith M.E."/>
            <person name="Heitman J."/>
            <person name="Vilgalys R."/>
            <person name="Stajich J.E."/>
        </authorList>
    </citation>
    <scope>NUCLEOTIDE SEQUENCE [LARGE SCALE GENOMIC DNA]</scope>
    <source>
        <strain evidence="6 7">LSU 92-RS-03</strain>
    </source>
</reference>
<dbReference type="SUPFAM" id="SSF55637">
    <property type="entry name" value="Cell cycle regulatory proteins"/>
    <property type="match status" value="1"/>
</dbReference>
<dbReference type="EMBL" id="PJQM01000408">
    <property type="protein sequence ID" value="RCI05360.1"/>
    <property type="molecule type" value="Genomic_DNA"/>
</dbReference>
<evidence type="ECO:0000256" key="1">
    <source>
        <dbReference type="ARBA" id="ARBA00007782"/>
    </source>
</evidence>
<feature type="compositionally biased region" description="Polar residues" evidence="5">
    <location>
        <begin position="224"/>
        <end position="233"/>
    </location>
</feature>
<evidence type="ECO:0000313" key="6">
    <source>
        <dbReference type="EMBL" id="RCI05360.1"/>
    </source>
</evidence>
<organism evidence="6 7">
    <name type="scientific">Rhizopus stolonifer</name>
    <name type="common">Rhizopus nigricans</name>
    <dbReference type="NCBI Taxonomy" id="4846"/>
    <lineage>
        <taxon>Eukaryota</taxon>
        <taxon>Fungi</taxon>
        <taxon>Fungi incertae sedis</taxon>
        <taxon>Mucoromycota</taxon>
        <taxon>Mucoromycotina</taxon>
        <taxon>Mucoromycetes</taxon>
        <taxon>Mucorales</taxon>
        <taxon>Mucorineae</taxon>
        <taxon>Rhizopodaceae</taxon>
        <taxon>Rhizopus</taxon>
    </lineage>
</organism>
<feature type="region of interest" description="Disordered" evidence="5">
    <location>
        <begin position="1"/>
        <end position="30"/>
    </location>
</feature>
<proteinExistence type="inferred from homology"/>
<dbReference type="GO" id="GO:0016538">
    <property type="term" value="F:cyclin-dependent protein serine/threonine kinase regulator activity"/>
    <property type="evidence" value="ECO:0007669"/>
    <property type="project" value="InterPro"/>
</dbReference>
<dbReference type="Proteomes" id="UP000253551">
    <property type="component" value="Unassembled WGS sequence"/>
</dbReference>
<dbReference type="InterPro" id="IPR036858">
    <property type="entry name" value="Cyclin-dep_kinase_reg-sub_sf"/>
</dbReference>
<evidence type="ECO:0000256" key="2">
    <source>
        <dbReference type="ARBA" id="ARBA00022618"/>
    </source>
</evidence>
<dbReference type="AlphaFoldDB" id="A0A367KTA8"/>
<evidence type="ECO:0000256" key="4">
    <source>
        <dbReference type="RuleBase" id="RU311113"/>
    </source>
</evidence>
<keyword evidence="2 4" id="KW-0132">Cell division</keyword>
<comment type="function">
    <text evidence="4">Binds to the catalytic subunit of the cyclin dependent kinases and is essential for their biological function.</text>
</comment>